<keyword evidence="4" id="KW-1185">Reference proteome</keyword>
<dbReference type="AlphaFoldDB" id="A0A9W8TNE6"/>
<feature type="compositionally biased region" description="Polar residues" evidence="2">
    <location>
        <begin position="35"/>
        <end position="45"/>
    </location>
</feature>
<dbReference type="EMBL" id="JANPWZ010000614">
    <property type="protein sequence ID" value="KAJ3574399.1"/>
    <property type="molecule type" value="Genomic_DNA"/>
</dbReference>
<feature type="coiled-coil region" evidence="1">
    <location>
        <begin position="663"/>
        <end position="697"/>
    </location>
</feature>
<evidence type="ECO:0000256" key="1">
    <source>
        <dbReference type="SAM" id="Coils"/>
    </source>
</evidence>
<feature type="coiled-coil region" evidence="1">
    <location>
        <begin position="722"/>
        <end position="820"/>
    </location>
</feature>
<evidence type="ECO:0000313" key="3">
    <source>
        <dbReference type="EMBL" id="KAJ3574399.1"/>
    </source>
</evidence>
<evidence type="ECO:0000256" key="2">
    <source>
        <dbReference type="SAM" id="MobiDB-lite"/>
    </source>
</evidence>
<reference evidence="3" key="1">
    <citation type="submission" date="2022-07" db="EMBL/GenBank/DDBJ databases">
        <title>Genome Sequence of Xylaria arbuscula.</title>
        <authorList>
            <person name="Buettner E."/>
        </authorList>
    </citation>
    <scope>NUCLEOTIDE SEQUENCE</scope>
    <source>
        <strain evidence="3">VT107</strain>
    </source>
</reference>
<feature type="region of interest" description="Disordered" evidence="2">
    <location>
        <begin position="991"/>
        <end position="1039"/>
    </location>
</feature>
<feature type="compositionally biased region" description="Polar residues" evidence="2">
    <location>
        <begin position="144"/>
        <end position="165"/>
    </location>
</feature>
<comment type="caution">
    <text evidence="3">The sequence shown here is derived from an EMBL/GenBank/DDBJ whole genome shotgun (WGS) entry which is preliminary data.</text>
</comment>
<accession>A0A9W8TNE6</accession>
<gene>
    <name evidence="3" type="ORF">NPX13_g4375</name>
</gene>
<feature type="coiled-coil region" evidence="1">
    <location>
        <begin position="345"/>
        <end position="514"/>
    </location>
</feature>
<feature type="region of interest" description="Disordered" evidence="2">
    <location>
        <begin position="1"/>
        <end position="97"/>
    </location>
</feature>
<name>A0A9W8TNE6_9PEZI</name>
<feature type="region of interest" description="Disordered" evidence="2">
    <location>
        <begin position="288"/>
        <end position="309"/>
    </location>
</feature>
<sequence>MATELSPELHIEHFKPKPDSQASTTLEQKFLTPLEDSQVTRVSSNWDRDLLPPLSSNSQDTHDLGAPEWSNDASSHEVNVASSQPKPNAGNFLSRPTFESPLDLQIGFQYSKAPTSHRLSSRQDPSQNGVEIQANIEATYLNNGKSASEASSPQTSEAASNSSGKSHGAKGQDRETTLKTNVDMIHKAPSFSDPPFDAAQATHEQPSEVYSGRTTLKASNQSSSHLDSVSTPLRQIRARVDSPATKSARLPKGFEDIRRKALIQVKHTNRLSPSIHRQKPQIIEAPARFGSPDTRAPLENKHTHTQRRQNDLDVESFDARTDLFGAWNRHFGLEAKRNAHWKEKMEDMIEQLAERDERVAEYLEQIRLQDQIIADLEIARQRDLTTHQEQDVAITELDEQRQKLREKVKEYKQRLNDATNEQQSIFKYFQPRYHELREQMKQAEIKHQEALKQALSVNEQVKNKIQKSVKEIKTLSQQEIHNLRSEIGILQVKLAEREKEVDREKLHVNELRRELDESHACIRSSLECLNTQNQALMKKSDASSTQAQNIQQSIQDQENHFESLQKVLEDDKAARQTPSELMKNLEMLQEDAVNGILQGLHERAEADREWSSKTTEELKKDVQGVREFCTNLSERLESSLDASEWQQKFSDAQMNHHAALWEADQLREKIASMHNQARTQREQQETLQREYDSLSASIKVTDAVENEIKALQIDRQKAQKCLVEKESLIRTLEDKLRETTATLGTKECQLKEQERKLQDEEMRLTNAIASSHEKHDKALRQAKEECTRTQMKYRDVENRLRNAEQTCSRLEEEVVQANLRAKYVNENGECEAAKQAQALLVPIANQIEKASAALRISQQTDSDLNARLDAWSKSQVEVSLLRQALQKLAKDFETNTEDGNLLAGFLDVQKKLDDTWKWHKSEVDALYQATELEKSEKADAQKSIRLGHKENHHISRVLHRRVMIHSPDIDHDQNQRVAPLSIEEERVTRRQAAPLKGIMKPASLQAEGEHHLENLTSRKSRRSLSRQATSGDEKPTLVSHSAYNRPVLGSASNFEGYNVDSTVDEAETAVTEILLPRKRKWVNEGDERQNVDEKTLQPGRRVKLSNSMLTDRRVHSAPVVSM</sequence>
<protein>
    <submittedName>
        <fullName evidence="3">Uncharacterized protein</fullName>
    </submittedName>
</protein>
<dbReference type="Proteomes" id="UP001148614">
    <property type="component" value="Unassembled WGS sequence"/>
</dbReference>
<proteinExistence type="predicted"/>
<dbReference type="VEuPathDB" id="FungiDB:F4678DRAFT_467267"/>
<feature type="region of interest" description="Disordered" evidence="2">
    <location>
        <begin position="144"/>
        <end position="174"/>
    </location>
</feature>
<feature type="compositionally biased region" description="Basic and acidic residues" evidence="2">
    <location>
        <begin position="7"/>
        <end position="18"/>
    </location>
</feature>
<organism evidence="3 4">
    <name type="scientific">Xylaria arbuscula</name>
    <dbReference type="NCBI Taxonomy" id="114810"/>
    <lineage>
        <taxon>Eukaryota</taxon>
        <taxon>Fungi</taxon>
        <taxon>Dikarya</taxon>
        <taxon>Ascomycota</taxon>
        <taxon>Pezizomycotina</taxon>
        <taxon>Sordariomycetes</taxon>
        <taxon>Xylariomycetidae</taxon>
        <taxon>Xylariales</taxon>
        <taxon>Xylariaceae</taxon>
        <taxon>Xylaria</taxon>
    </lineage>
</organism>
<evidence type="ECO:0000313" key="4">
    <source>
        <dbReference type="Proteomes" id="UP001148614"/>
    </source>
</evidence>
<feature type="compositionally biased region" description="Polar residues" evidence="2">
    <location>
        <begin position="71"/>
        <end position="86"/>
    </location>
</feature>
<feature type="region of interest" description="Disordered" evidence="2">
    <location>
        <begin position="186"/>
        <end position="211"/>
    </location>
</feature>
<keyword evidence="1" id="KW-0175">Coiled coil</keyword>